<gene>
    <name evidence="11" type="primary">ORF179946</name>
</gene>
<comment type="similarity">
    <text evidence="2">Belongs to the nuclear hormone receptor family. NR1 subfamily.</text>
</comment>
<evidence type="ECO:0000259" key="10">
    <source>
        <dbReference type="PROSITE" id="PS51843"/>
    </source>
</evidence>
<evidence type="ECO:0000256" key="6">
    <source>
        <dbReference type="ARBA" id="ARBA00023015"/>
    </source>
</evidence>
<dbReference type="InterPro" id="IPR001728">
    <property type="entry name" value="ThyrH_rcpt"/>
</dbReference>
<dbReference type="GO" id="GO:0008270">
    <property type="term" value="F:zinc ion binding"/>
    <property type="evidence" value="ECO:0007669"/>
    <property type="project" value="UniProtKB-KW"/>
</dbReference>
<reference evidence="11" key="1">
    <citation type="submission" date="2014-12" db="EMBL/GenBank/DDBJ databases">
        <title>Insight into the proteome of Arion vulgaris.</title>
        <authorList>
            <person name="Aradska J."/>
            <person name="Bulat T."/>
            <person name="Smidak R."/>
            <person name="Sarate P."/>
            <person name="Gangsoo J."/>
            <person name="Sialana F."/>
            <person name="Bilban M."/>
            <person name="Lubec G."/>
        </authorList>
    </citation>
    <scope>NUCLEOTIDE SEQUENCE</scope>
    <source>
        <tissue evidence="11">Skin</tissue>
    </source>
</reference>
<dbReference type="PRINTS" id="PR00398">
    <property type="entry name" value="STRDHORMONER"/>
</dbReference>
<dbReference type="EMBL" id="HACG01044060">
    <property type="protein sequence ID" value="CEK90925.1"/>
    <property type="molecule type" value="Transcribed_RNA"/>
</dbReference>
<keyword evidence="5" id="KW-0862">Zinc</keyword>
<accession>A0A0B7BFJ7</accession>
<dbReference type="SUPFAM" id="SSF48508">
    <property type="entry name" value="Nuclear receptor ligand-binding domain"/>
    <property type="match status" value="1"/>
</dbReference>
<keyword evidence="9" id="KW-0675">Receptor</keyword>
<name>A0A0B7BFJ7_9EUPU</name>
<dbReference type="GO" id="GO:0000978">
    <property type="term" value="F:RNA polymerase II cis-regulatory region sequence-specific DNA binding"/>
    <property type="evidence" value="ECO:0007669"/>
    <property type="project" value="TreeGrafter"/>
</dbReference>
<organism evidence="11">
    <name type="scientific">Arion vulgaris</name>
    <dbReference type="NCBI Taxonomy" id="1028688"/>
    <lineage>
        <taxon>Eukaryota</taxon>
        <taxon>Metazoa</taxon>
        <taxon>Spiralia</taxon>
        <taxon>Lophotrochozoa</taxon>
        <taxon>Mollusca</taxon>
        <taxon>Gastropoda</taxon>
        <taxon>Heterobranchia</taxon>
        <taxon>Euthyneura</taxon>
        <taxon>Panpulmonata</taxon>
        <taxon>Eupulmonata</taxon>
        <taxon>Stylommatophora</taxon>
        <taxon>Helicina</taxon>
        <taxon>Arionoidea</taxon>
        <taxon>Arionidae</taxon>
        <taxon>Arion</taxon>
    </lineage>
</organism>
<protein>
    <recommendedName>
        <fullName evidence="10">NR LBD domain-containing protein</fullName>
    </recommendedName>
</protein>
<dbReference type="PROSITE" id="PS51843">
    <property type="entry name" value="NR_LBD"/>
    <property type="match status" value="1"/>
</dbReference>
<evidence type="ECO:0000313" key="11">
    <source>
        <dbReference type="EMBL" id="CEK90925.1"/>
    </source>
</evidence>
<dbReference type="AlphaFoldDB" id="A0A0B7BFJ7"/>
<keyword evidence="4" id="KW-0863">Zinc-finger</keyword>
<sequence>MSVVSDPNANTVVDVTRILSEVQESPSVSRQLLVDQVTDAIVQAHLTTTVNTYASVAEANERIQREIHEMPDCYSHSVNANNLWQHFIAAMLPEITKVINFCTKLPGFPEVALEDKIHLIKQGCFEVMVTRFCILVDHVKEEMFDPTLMMKAPRHIVQDTPMGEFLDQFFTVASQFNPLGLTDGEIGLFTAVLMLCPDREGLMNRSTVNVIQQLFLQSLYLLLKQNHSDADQTLSTLINMVPTLHKINEDHLKFLKMIKMKSPTEFEKKFPPLHKELFDSTH</sequence>
<evidence type="ECO:0000256" key="9">
    <source>
        <dbReference type="ARBA" id="ARBA00023170"/>
    </source>
</evidence>
<dbReference type="PRINTS" id="PR00546">
    <property type="entry name" value="THYROIDHORMR"/>
</dbReference>
<dbReference type="InterPro" id="IPR000536">
    <property type="entry name" value="Nucl_hrmn_rcpt_lig-bd"/>
</dbReference>
<comment type="subcellular location">
    <subcellularLocation>
        <location evidence="1">Nucleus</location>
    </subcellularLocation>
</comment>
<dbReference type="GO" id="GO:0004879">
    <property type="term" value="F:nuclear receptor activity"/>
    <property type="evidence" value="ECO:0007669"/>
    <property type="project" value="InterPro"/>
</dbReference>
<keyword evidence="7" id="KW-0238">DNA-binding</keyword>
<keyword evidence="3" id="KW-0479">Metal-binding</keyword>
<dbReference type="InterPro" id="IPR001723">
    <property type="entry name" value="Nuclear_hrmn_rcpt"/>
</dbReference>
<proteinExistence type="inferred from homology"/>
<feature type="domain" description="NR LBD" evidence="10">
    <location>
        <begin position="33"/>
        <end position="277"/>
    </location>
</feature>
<dbReference type="PANTHER" id="PTHR45805:SF2">
    <property type="entry name" value="NUCLEAR HORMONE RECEPTOR HR3-RELATED"/>
    <property type="match status" value="1"/>
</dbReference>
<dbReference type="PANTHER" id="PTHR45805">
    <property type="entry name" value="NUCLEAR HORMONE RECEPTOR HR3-RELATED"/>
    <property type="match status" value="1"/>
</dbReference>
<evidence type="ECO:0000256" key="2">
    <source>
        <dbReference type="ARBA" id="ARBA00008092"/>
    </source>
</evidence>
<evidence type="ECO:0000256" key="1">
    <source>
        <dbReference type="ARBA" id="ARBA00004123"/>
    </source>
</evidence>
<dbReference type="InterPro" id="IPR035500">
    <property type="entry name" value="NHR-like_dom_sf"/>
</dbReference>
<keyword evidence="8" id="KW-0804">Transcription</keyword>
<evidence type="ECO:0000256" key="3">
    <source>
        <dbReference type="ARBA" id="ARBA00022723"/>
    </source>
</evidence>
<dbReference type="Gene3D" id="1.10.565.10">
    <property type="entry name" value="Retinoid X Receptor"/>
    <property type="match status" value="1"/>
</dbReference>
<evidence type="ECO:0000256" key="8">
    <source>
        <dbReference type="ARBA" id="ARBA00023163"/>
    </source>
</evidence>
<dbReference type="SMART" id="SM00430">
    <property type="entry name" value="HOLI"/>
    <property type="match status" value="1"/>
</dbReference>
<keyword evidence="6" id="KW-0805">Transcription regulation</keyword>
<evidence type="ECO:0000256" key="7">
    <source>
        <dbReference type="ARBA" id="ARBA00023125"/>
    </source>
</evidence>
<evidence type="ECO:0000256" key="5">
    <source>
        <dbReference type="ARBA" id="ARBA00022833"/>
    </source>
</evidence>
<dbReference type="GO" id="GO:0005634">
    <property type="term" value="C:nucleus"/>
    <property type="evidence" value="ECO:0007669"/>
    <property type="project" value="UniProtKB-SubCell"/>
</dbReference>
<evidence type="ECO:0000256" key="4">
    <source>
        <dbReference type="ARBA" id="ARBA00022771"/>
    </source>
</evidence>
<dbReference type="Pfam" id="PF00104">
    <property type="entry name" value="Hormone_recep"/>
    <property type="match status" value="1"/>
</dbReference>